<reference evidence="1 2" key="1">
    <citation type="journal article" date="2018" name="Mol. Plant">
        <title>The genome of Artemisia annua provides insight into the evolution of Asteraceae family and artemisinin biosynthesis.</title>
        <authorList>
            <person name="Shen Q."/>
            <person name="Zhang L."/>
            <person name="Liao Z."/>
            <person name="Wang S."/>
            <person name="Yan T."/>
            <person name="Shi P."/>
            <person name="Liu M."/>
            <person name="Fu X."/>
            <person name="Pan Q."/>
            <person name="Wang Y."/>
            <person name="Lv Z."/>
            <person name="Lu X."/>
            <person name="Zhang F."/>
            <person name="Jiang W."/>
            <person name="Ma Y."/>
            <person name="Chen M."/>
            <person name="Hao X."/>
            <person name="Li L."/>
            <person name="Tang Y."/>
            <person name="Lv G."/>
            <person name="Zhou Y."/>
            <person name="Sun X."/>
            <person name="Brodelius P.E."/>
            <person name="Rose J.K.C."/>
            <person name="Tang K."/>
        </authorList>
    </citation>
    <scope>NUCLEOTIDE SEQUENCE [LARGE SCALE GENOMIC DNA]</scope>
    <source>
        <strain evidence="2">cv. Huhao1</strain>
        <tissue evidence="1">Leaf</tissue>
    </source>
</reference>
<evidence type="ECO:0000313" key="1">
    <source>
        <dbReference type="EMBL" id="PWA43975.1"/>
    </source>
</evidence>
<protein>
    <submittedName>
        <fullName evidence="1">Betaine aldehyde dehydrogenase</fullName>
    </submittedName>
</protein>
<dbReference type="GO" id="GO:0016491">
    <property type="term" value="F:oxidoreductase activity"/>
    <property type="evidence" value="ECO:0007669"/>
    <property type="project" value="InterPro"/>
</dbReference>
<dbReference type="InterPro" id="IPR016161">
    <property type="entry name" value="Ald_DH/histidinol_DH"/>
</dbReference>
<dbReference type="AlphaFoldDB" id="A0A2U1L4P9"/>
<gene>
    <name evidence="1" type="ORF">CTI12_AA529180</name>
</gene>
<accession>A0A2U1L4P9</accession>
<dbReference type="OrthoDB" id="310895at2759"/>
<dbReference type="Proteomes" id="UP000245207">
    <property type="component" value="Unassembled WGS sequence"/>
</dbReference>
<proteinExistence type="predicted"/>
<dbReference type="Gene3D" id="3.40.605.10">
    <property type="entry name" value="Aldehyde Dehydrogenase, Chain A, domain 1"/>
    <property type="match status" value="1"/>
</dbReference>
<organism evidence="1 2">
    <name type="scientific">Artemisia annua</name>
    <name type="common">Sweet wormwood</name>
    <dbReference type="NCBI Taxonomy" id="35608"/>
    <lineage>
        <taxon>Eukaryota</taxon>
        <taxon>Viridiplantae</taxon>
        <taxon>Streptophyta</taxon>
        <taxon>Embryophyta</taxon>
        <taxon>Tracheophyta</taxon>
        <taxon>Spermatophyta</taxon>
        <taxon>Magnoliopsida</taxon>
        <taxon>eudicotyledons</taxon>
        <taxon>Gunneridae</taxon>
        <taxon>Pentapetalae</taxon>
        <taxon>asterids</taxon>
        <taxon>campanulids</taxon>
        <taxon>Asterales</taxon>
        <taxon>Asteraceae</taxon>
        <taxon>Asteroideae</taxon>
        <taxon>Anthemideae</taxon>
        <taxon>Artemisiinae</taxon>
        <taxon>Artemisia</taxon>
    </lineage>
</organism>
<keyword evidence="2" id="KW-1185">Reference proteome</keyword>
<dbReference type="STRING" id="35608.A0A2U1L4P9"/>
<dbReference type="SUPFAM" id="SSF53720">
    <property type="entry name" value="ALDH-like"/>
    <property type="match status" value="1"/>
</dbReference>
<comment type="caution">
    <text evidence="1">The sequence shown here is derived from an EMBL/GenBank/DDBJ whole genome shotgun (WGS) entry which is preliminary data.</text>
</comment>
<dbReference type="EMBL" id="PKPP01011528">
    <property type="protein sequence ID" value="PWA43975.1"/>
    <property type="molecule type" value="Genomic_DNA"/>
</dbReference>
<name>A0A2U1L4P9_ARTAN</name>
<dbReference type="InterPro" id="IPR016162">
    <property type="entry name" value="Ald_DH_N"/>
</dbReference>
<sequence>MTTIPSPQLFIHGEWREPVKNNRIPVINPSTEQIVGDIPAAIVKPKNLKHVKYPKYPSIKNI</sequence>
<evidence type="ECO:0000313" key="2">
    <source>
        <dbReference type="Proteomes" id="UP000245207"/>
    </source>
</evidence>